<dbReference type="InParanoid" id="A0A2P6NQG2"/>
<proteinExistence type="predicted"/>
<keyword evidence="5" id="KW-1185">Reference proteome</keyword>
<keyword evidence="4" id="KW-0969">Cilium</keyword>
<dbReference type="PANTHER" id="PTHR14919:SF0">
    <property type="entry name" value="SPERM FLAGELLAR PROTEIN 2"/>
    <property type="match status" value="1"/>
</dbReference>
<keyword evidence="1" id="KW-0175">Coiled coil</keyword>
<dbReference type="InterPro" id="IPR054517">
    <property type="entry name" value="SPEF2_D5"/>
</dbReference>
<dbReference type="STRING" id="1890364.A0A2P6NQG2"/>
<name>A0A2P6NQG2_9EUKA</name>
<reference evidence="4 5" key="1">
    <citation type="journal article" date="2018" name="Genome Biol. Evol.">
        <title>Multiple Roots of Fruiting Body Formation in Amoebozoa.</title>
        <authorList>
            <person name="Hillmann F."/>
            <person name="Forbes G."/>
            <person name="Novohradska S."/>
            <person name="Ferling I."/>
            <person name="Riege K."/>
            <person name="Groth M."/>
            <person name="Westermann M."/>
            <person name="Marz M."/>
            <person name="Spaller T."/>
            <person name="Winckler T."/>
            <person name="Schaap P."/>
            <person name="Glockner G."/>
        </authorList>
    </citation>
    <scope>NUCLEOTIDE SEQUENCE [LARGE SCALE GENOMIC DNA]</scope>
    <source>
        <strain evidence="4 5">Jena</strain>
    </source>
</reference>
<evidence type="ECO:0000313" key="5">
    <source>
        <dbReference type="Proteomes" id="UP000241769"/>
    </source>
</evidence>
<feature type="coiled-coil region" evidence="1">
    <location>
        <begin position="106"/>
        <end position="165"/>
    </location>
</feature>
<dbReference type="EMBL" id="MDYQ01000034">
    <property type="protein sequence ID" value="PRP86192.1"/>
    <property type="molecule type" value="Genomic_DNA"/>
</dbReference>
<feature type="region of interest" description="Disordered" evidence="2">
    <location>
        <begin position="868"/>
        <end position="897"/>
    </location>
</feature>
<feature type="region of interest" description="Disordered" evidence="2">
    <location>
        <begin position="1"/>
        <end position="71"/>
    </location>
</feature>
<sequence>MMQQPRRRVASPSVLPPLPGRVSTPPKDEPATFIPQGRANELTPLNLTGNRTKKSPGENHRDKRRKRGLQEQQQIILEKLLKQSRDERNLAAELLEVRRQKEVIRQNRIERERQCAETKRKQFEEALERDAHLARMNRADYEQHIVSLKEKLKELEDSRATEKRERHYQKCRASVLGMVDIALKVVEFKELSGGETPNREYIEWKTLYRRGESLFDEIETAPSISPEEQVLNEEDYENYVASKAFWKYDSPTPLHDTDTWQSLLEKGDQSMYWREENAPEEKNHILGLVIEELLTLAAPPTPPPEVELYPQTPLRLALLGKNLSGKTTIARSLASKFSMAIINVDEVLAETISGRGAPVNDKTLKAGRAMDDTSLVHAVCEKIQTLENQMKETGTYPGGWVLEDFPRNANQAEMLEKKLTGYETPAKLLRRRKAKRSSRIAASPLKTESSVTPRSVFDAVVRLEVEDEVVLRRGSGKRIDPVTGQDQQMISQRLVSTDTSVSSVNQIRHQLVAFGENKKLLEEWFKPFSNLVVIPSGDIKATEKACWTVLTGTATKKVNAGPAEEIKIGSLNGTLNANGLPTTPDSNLQSARQDRPPSSMSSGTNNGIALPSEPIAVVPPIPTSIAPPTPRLNKDLAVMLVDKWSKVENHFVSGLKSVFQTIRNQYKQFLLHFSDVRKDFLTFLNRPDNFQEFIDPFVRSFNEIDADMRDDIDTKQELHQRVEDLREMLWQGSDKRKDEAEDARNKIVRSGWVEDQLAVLLNNFITLMQLEVDRHFESRQIIIDYNKGITGEPLDVSFKAVDLPFLGSSLKFQHPLLGMKIKKKKKLSTTKTSSRKEDPWPDITQTAEKALSLILRPEPDTRARISTANIVPPAPTPPPTSTTKEKDPTQVLSTPNSDVPTVFDADAALRLEDIILLRRIERIHSVAFRTLDELKKKADQSFQLLDDWLGERFKLEVHNIEQLAAHIKNVIESEGPLTSLKVDACTIYHTHEENVPSDLQSPALEVEPTNLCE</sequence>
<keyword evidence="4" id="KW-0966">Cell projection</keyword>
<feature type="domain" description="CPC1/SPEF2" evidence="3">
    <location>
        <begin position="80"/>
        <end position="212"/>
    </location>
</feature>
<dbReference type="Pfam" id="PF00406">
    <property type="entry name" value="ADK"/>
    <property type="match status" value="1"/>
</dbReference>
<evidence type="ECO:0000259" key="3">
    <source>
        <dbReference type="Pfam" id="PF22946"/>
    </source>
</evidence>
<evidence type="ECO:0000256" key="2">
    <source>
        <dbReference type="SAM" id="MobiDB-lite"/>
    </source>
</evidence>
<gene>
    <name evidence="4" type="ORF">PROFUN_05708</name>
</gene>
<organism evidence="4 5">
    <name type="scientific">Planoprotostelium fungivorum</name>
    <dbReference type="NCBI Taxonomy" id="1890364"/>
    <lineage>
        <taxon>Eukaryota</taxon>
        <taxon>Amoebozoa</taxon>
        <taxon>Evosea</taxon>
        <taxon>Variosea</taxon>
        <taxon>Cavosteliida</taxon>
        <taxon>Cavosteliaceae</taxon>
        <taxon>Planoprotostelium</taxon>
    </lineage>
</organism>
<dbReference type="AlphaFoldDB" id="A0A2P6NQG2"/>
<keyword evidence="4" id="KW-0282">Flagellum</keyword>
<feature type="region of interest" description="Disordered" evidence="2">
    <location>
        <begin position="575"/>
        <end position="606"/>
    </location>
</feature>
<dbReference type="Gene3D" id="3.40.50.300">
    <property type="entry name" value="P-loop containing nucleotide triphosphate hydrolases"/>
    <property type="match status" value="1"/>
</dbReference>
<dbReference type="PANTHER" id="PTHR14919">
    <property type="entry name" value="KPL2-RELATED"/>
    <property type="match status" value="1"/>
</dbReference>
<dbReference type="OrthoDB" id="62528at2759"/>
<dbReference type="Proteomes" id="UP000241769">
    <property type="component" value="Unassembled WGS sequence"/>
</dbReference>
<comment type="caution">
    <text evidence="4">The sequence shown here is derived from an EMBL/GenBank/DDBJ whole genome shotgun (WGS) entry which is preliminary data.</text>
</comment>
<evidence type="ECO:0000256" key="1">
    <source>
        <dbReference type="SAM" id="Coils"/>
    </source>
</evidence>
<protein>
    <submittedName>
        <fullName evidence="4">Sperm flagellar protein 2-like</fullName>
    </submittedName>
</protein>
<dbReference type="SUPFAM" id="SSF52540">
    <property type="entry name" value="P-loop containing nucleoside triphosphate hydrolases"/>
    <property type="match status" value="1"/>
</dbReference>
<dbReference type="InterPro" id="IPR027417">
    <property type="entry name" value="P-loop_NTPase"/>
</dbReference>
<evidence type="ECO:0000313" key="4">
    <source>
        <dbReference type="EMBL" id="PRP86192.1"/>
    </source>
</evidence>
<dbReference type="Pfam" id="PF22946">
    <property type="entry name" value="SPEF2_D5"/>
    <property type="match status" value="1"/>
</dbReference>
<dbReference type="InterPro" id="IPR052634">
    <property type="entry name" value="Sperm_flagellar-bone_growth"/>
</dbReference>
<accession>A0A2P6NQG2</accession>